<dbReference type="RefSeq" id="XP_044969011.1">
    <property type="nucleotide sequence ID" value="XM_045113076.1"/>
</dbReference>
<keyword evidence="3" id="KW-1185">Reference proteome</keyword>
<dbReference type="SMR" id="A0A8I6WW26"/>
<dbReference type="GO" id="GO:0016747">
    <property type="term" value="F:acyltransferase activity, transferring groups other than amino-acyl groups"/>
    <property type="evidence" value="ECO:0007669"/>
    <property type="project" value="UniProtKB-ARBA"/>
</dbReference>
<protein>
    <submittedName>
        <fullName evidence="2">Uncharacterized protein</fullName>
    </submittedName>
</protein>
<dbReference type="Gene3D" id="3.30.559.10">
    <property type="entry name" value="Chloramphenicol acetyltransferase-like domain"/>
    <property type="match status" value="2"/>
</dbReference>
<evidence type="ECO:0000313" key="2">
    <source>
        <dbReference type="EnsemblPlants" id="HORVU.MOREX.r3.2HG0096100.1.CDS1"/>
    </source>
</evidence>
<reference evidence="2" key="2">
    <citation type="submission" date="2020-10" db="EMBL/GenBank/DDBJ databases">
        <authorList>
            <person name="Scholz U."/>
            <person name="Mascher M."/>
            <person name="Fiebig A."/>
        </authorList>
    </citation>
    <scope>NUCLEOTIDE SEQUENCE [LARGE SCALE GENOMIC DNA]</scope>
    <source>
        <strain evidence="2">cv. Morex</strain>
    </source>
</reference>
<comment type="similarity">
    <text evidence="1">Belongs to the plant acyltransferase family.</text>
</comment>
<dbReference type="InterPro" id="IPR050898">
    <property type="entry name" value="Plant_acyltransferase"/>
</dbReference>
<dbReference type="Pfam" id="PF02458">
    <property type="entry name" value="Transferase"/>
    <property type="match status" value="1"/>
</dbReference>
<dbReference type="GeneID" id="123429006"/>
<proteinExistence type="inferred from homology"/>
<dbReference type="Gramene" id="HORVU.MOREX.r3.2HG0096100.1">
    <property type="protein sequence ID" value="HORVU.MOREX.r3.2HG0096100.1.CDS1"/>
    <property type="gene ID" value="HORVU.MOREX.r3.2HG0096100"/>
</dbReference>
<dbReference type="KEGG" id="hvg:123429006"/>
<gene>
    <name evidence="2" type="primary">LOC123429006</name>
</gene>
<reference evidence="2" key="3">
    <citation type="submission" date="2022-01" db="UniProtKB">
        <authorList>
            <consortium name="EnsemblPlants"/>
        </authorList>
    </citation>
    <scope>IDENTIFICATION</scope>
    <source>
        <strain evidence="2">subsp. vulgare</strain>
    </source>
</reference>
<reference evidence="3" key="1">
    <citation type="journal article" date="2012" name="Nature">
        <title>A physical, genetic and functional sequence assembly of the barley genome.</title>
        <authorList>
            <consortium name="The International Barley Genome Sequencing Consortium"/>
            <person name="Mayer K.F."/>
            <person name="Waugh R."/>
            <person name="Brown J.W."/>
            <person name="Schulman A."/>
            <person name="Langridge P."/>
            <person name="Platzer M."/>
            <person name="Fincher G.B."/>
            <person name="Muehlbauer G.J."/>
            <person name="Sato K."/>
            <person name="Close T.J."/>
            <person name="Wise R.P."/>
            <person name="Stein N."/>
        </authorList>
    </citation>
    <scope>NUCLEOTIDE SEQUENCE [LARGE SCALE GENOMIC DNA]</scope>
    <source>
        <strain evidence="3">cv. Morex</strain>
    </source>
</reference>
<organism evidence="2 3">
    <name type="scientific">Hordeum vulgare subsp. vulgare</name>
    <name type="common">Domesticated barley</name>
    <dbReference type="NCBI Taxonomy" id="112509"/>
    <lineage>
        <taxon>Eukaryota</taxon>
        <taxon>Viridiplantae</taxon>
        <taxon>Streptophyta</taxon>
        <taxon>Embryophyta</taxon>
        <taxon>Tracheophyta</taxon>
        <taxon>Spermatophyta</taxon>
        <taxon>Magnoliopsida</taxon>
        <taxon>Liliopsida</taxon>
        <taxon>Poales</taxon>
        <taxon>Poaceae</taxon>
        <taxon>BOP clade</taxon>
        <taxon>Pooideae</taxon>
        <taxon>Triticodae</taxon>
        <taxon>Triticeae</taxon>
        <taxon>Hordeinae</taxon>
        <taxon>Hordeum</taxon>
    </lineage>
</organism>
<name>A0A8I6WW26_HORVV</name>
<accession>A0A8I6WW26</accession>
<dbReference type="EnsemblPlants" id="HORVU.MOREX.r3.2HG0096100.1">
    <property type="protein sequence ID" value="HORVU.MOREX.r3.2HG0096100.1.CDS1"/>
    <property type="gene ID" value="HORVU.MOREX.r3.2HG0096100"/>
</dbReference>
<sequence length="423" mass="44752">MSIVVTKSSSVAVTSPPELGTLTGSIINLSSFDKCFAPVPVHLLLVFDQPINDPVQTVKKAVSMALVHYHPMAGRLVAGADDRELIHIACTGEGVSFVGASASCTLDQVSTSPLLVRDLTLRYPADYCRPGEPLLLMQVTEFACGGFTVGVTWNHVVADGAGMAQFLQAVGELARGMPAPSVVPVRSVVDGSLPSLPSEVVAAMRSQMSVGMEEMAILEVTVPWSLISRVKRECRGECTTFDAVAALFWQCRTRAIATSDPDTPAPLFFPSSMRWLIGGAAKHGYYGNCVMRQPVQAKSGTVASGDVKDLVKLIRLAKRKNIPGMLTITNGGGGGTETPPPRCKYNTLVVTSLRNLGLDAVDLGRGSPARVMPPLCKAERTASNFCVLCPPCKGKDGVNVVSICVKPEHADAFAKELAALGIC</sequence>
<dbReference type="PANTHER" id="PTHR31147:SF62">
    <property type="entry name" value="GENOME ASSEMBLY, CHROMOSOME: II"/>
    <property type="match status" value="1"/>
</dbReference>
<dbReference type="InterPro" id="IPR023213">
    <property type="entry name" value="CAT-like_dom_sf"/>
</dbReference>
<evidence type="ECO:0000256" key="1">
    <source>
        <dbReference type="ARBA" id="ARBA00009861"/>
    </source>
</evidence>
<dbReference type="PANTHER" id="PTHR31147">
    <property type="entry name" value="ACYL TRANSFERASE 4"/>
    <property type="match status" value="1"/>
</dbReference>
<evidence type="ECO:0000313" key="3">
    <source>
        <dbReference type="Proteomes" id="UP000011116"/>
    </source>
</evidence>
<dbReference type="AlphaFoldDB" id="A0A8I6WW26"/>
<dbReference type="OrthoDB" id="671439at2759"/>
<dbReference type="Proteomes" id="UP000011116">
    <property type="component" value="Chromosome 2H"/>
</dbReference>